<keyword evidence="6" id="KW-0804">Transcription</keyword>
<name>A0A428KTG6_9BACT</name>
<dbReference type="GO" id="GO:0032993">
    <property type="term" value="C:protein-DNA complex"/>
    <property type="evidence" value="ECO:0007669"/>
    <property type="project" value="TreeGrafter"/>
</dbReference>
<gene>
    <name evidence="12" type="ORF">EI291_04470</name>
</gene>
<dbReference type="PANTHER" id="PTHR48111">
    <property type="entry name" value="REGULATOR OF RPOS"/>
    <property type="match status" value="1"/>
</dbReference>
<dbReference type="Gene3D" id="3.40.50.2300">
    <property type="match status" value="1"/>
</dbReference>
<keyword evidence="5 9" id="KW-0238">DNA-binding</keyword>
<dbReference type="GO" id="GO:0005829">
    <property type="term" value="C:cytosol"/>
    <property type="evidence" value="ECO:0007669"/>
    <property type="project" value="TreeGrafter"/>
</dbReference>
<evidence type="ECO:0000313" key="12">
    <source>
        <dbReference type="EMBL" id="RSK49906.1"/>
    </source>
</evidence>
<evidence type="ECO:0000256" key="3">
    <source>
        <dbReference type="ARBA" id="ARBA00023012"/>
    </source>
</evidence>
<dbReference type="Pfam" id="PF00072">
    <property type="entry name" value="Response_reg"/>
    <property type="match status" value="1"/>
</dbReference>
<evidence type="ECO:0000256" key="6">
    <source>
        <dbReference type="ARBA" id="ARBA00023163"/>
    </source>
</evidence>
<dbReference type="InterPro" id="IPR016032">
    <property type="entry name" value="Sig_transdc_resp-reg_C-effctor"/>
</dbReference>
<dbReference type="GO" id="GO:0000976">
    <property type="term" value="F:transcription cis-regulatory region binding"/>
    <property type="evidence" value="ECO:0007669"/>
    <property type="project" value="TreeGrafter"/>
</dbReference>
<keyword evidence="13" id="KW-1185">Reference proteome</keyword>
<proteinExistence type="predicted"/>
<dbReference type="PROSITE" id="PS51755">
    <property type="entry name" value="OMPR_PHOB"/>
    <property type="match status" value="1"/>
</dbReference>
<keyword evidence="2 8" id="KW-0597">Phosphoprotein</keyword>
<dbReference type="GO" id="GO:0000156">
    <property type="term" value="F:phosphorelay response regulator activity"/>
    <property type="evidence" value="ECO:0007669"/>
    <property type="project" value="TreeGrafter"/>
</dbReference>
<dbReference type="CDD" id="cd00383">
    <property type="entry name" value="trans_reg_C"/>
    <property type="match status" value="1"/>
</dbReference>
<dbReference type="SUPFAM" id="SSF52172">
    <property type="entry name" value="CheY-like"/>
    <property type="match status" value="1"/>
</dbReference>
<comment type="caution">
    <text evidence="12">The sequence shown here is derived from an EMBL/GenBank/DDBJ whole genome shotgun (WGS) entry which is preliminary data.</text>
</comment>
<dbReference type="InterPro" id="IPR036388">
    <property type="entry name" value="WH-like_DNA-bd_sf"/>
</dbReference>
<evidence type="ECO:0000256" key="2">
    <source>
        <dbReference type="ARBA" id="ARBA00022553"/>
    </source>
</evidence>
<keyword evidence="4" id="KW-0805">Transcription regulation</keyword>
<evidence type="ECO:0000256" key="5">
    <source>
        <dbReference type="ARBA" id="ARBA00023125"/>
    </source>
</evidence>
<dbReference type="Gene3D" id="6.10.250.690">
    <property type="match status" value="1"/>
</dbReference>
<dbReference type="FunFam" id="3.40.50.2300:FF:000001">
    <property type="entry name" value="DNA-binding response regulator PhoB"/>
    <property type="match status" value="1"/>
</dbReference>
<dbReference type="Pfam" id="PF00486">
    <property type="entry name" value="Trans_reg_C"/>
    <property type="match status" value="1"/>
</dbReference>
<evidence type="ECO:0000256" key="1">
    <source>
        <dbReference type="ARBA" id="ARBA00013332"/>
    </source>
</evidence>
<dbReference type="InterPro" id="IPR039420">
    <property type="entry name" value="WalR-like"/>
</dbReference>
<comment type="function">
    <text evidence="7">This protein is a positive regulator for the phosphate regulon. Transcription of this operon is positively regulated by PhoB and PhoR when phosphate is limited.</text>
</comment>
<dbReference type="GO" id="GO:0006355">
    <property type="term" value="P:regulation of DNA-templated transcription"/>
    <property type="evidence" value="ECO:0007669"/>
    <property type="project" value="InterPro"/>
</dbReference>
<evidence type="ECO:0000256" key="9">
    <source>
        <dbReference type="PROSITE-ProRule" id="PRU01091"/>
    </source>
</evidence>
<evidence type="ECO:0000313" key="13">
    <source>
        <dbReference type="Proteomes" id="UP000273500"/>
    </source>
</evidence>
<reference evidence="12 13" key="1">
    <citation type="submission" date="2018-12" db="EMBL/GenBank/DDBJ databases">
        <authorList>
            <person name="Feng G."/>
            <person name="Zhu H."/>
        </authorList>
    </citation>
    <scope>NUCLEOTIDE SEQUENCE [LARGE SCALE GENOMIC DNA]</scope>
    <source>
        <strain evidence="12 13">KCTC 12533</strain>
    </source>
</reference>
<dbReference type="InterPro" id="IPR011006">
    <property type="entry name" value="CheY-like_superfamily"/>
</dbReference>
<dbReference type="Gene3D" id="1.10.10.10">
    <property type="entry name" value="Winged helix-like DNA-binding domain superfamily/Winged helix DNA-binding domain"/>
    <property type="match status" value="1"/>
</dbReference>
<dbReference type="RefSeq" id="WP_125418442.1">
    <property type="nucleotide sequence ID" value="NZ_RWIT01000002.1"/>
</dbReference>
<evidence type="ECO:0000259" key="11">
    <source>
        <dbReference type="PROSITE" id="PS51755"/>
    </source>
</evidence>
<feature type="modified residue" description="4-aspartylphosphate" evidence="8">
    <location>
        <position position="52"/>
    </location>
</feature>
<dbReference type="Proteomes" id="UP000273500">
    <property type="component" value="Unassembled WGS sequence"/>
</dbReference>
<evidence type="ECO:0000256" key="8">
    <source>
        <dbReference type="PROSITE-ProRule" id="PRU00169"/>
    </source>
</evidence>
<dbReference type="SMART" id="SM00862">
    <property type="entry name" value="Trans_reg_C"/>
    <property type="match status" value="1"/>
</dbReference>
<evidence type="ECO:0000259" key="10">
    <source>
        <dbReference type="PROSITE" id="PS50110"/>
    </source>
</evidence>
<feature type="domain" description="OmpR/PhoB-type" evidence="11">
    <location>
        <begin position="131"/>
        <end position="230"/>
    </location>
</feature>
<dbReference type="InterPro" id="IPR001867">
    <property type="entry name" value="OmpR/PhoB-type_DNA-bd"/>
</dbReference>
<sequence length="235" mass="26443">MSRALIVEDDVDIATLVQVNLRDIDCQATITGNGLEGLRLGAEGQFDVIILDIMLPGLNGIEVCRRLREQRVSTPILMLTSRDEEIDKVLALDLGADDYLTKPFSVRELLARVKARLRRLAPDADPAAGTATRFRLRDLALDTELHRVTVGGRVVELTAKEFDLLALFLRHPGRTYTRTQLLDQVWGYSYAGYEHTVNSHINRLRMKIERDPASPEYVLTVWGVGYKLNDELTSV</sequence>
<dbReference type="OrthoDB" id="9790442at2"/>
<keyword evidence="3" id="KW-0902">Two-component regulatory system</keyword>
<dbReference type="FunFam" id="1.10.10.10:FF:000018">
    <property type="entry name" value="DNA-binding response regulator ResD"/>
    <property type="match status" value="1"/>
</dbReference>
<dbReference type="AlphaFoldDB" id="A0A428KTG6"/>
<dbReference type="CDD" id="cd17574">
    <property type="entry name" value="REC_OmpR"/>
    <property type="match status" value="1"/>
</dbReference>
<evidence type="ECO:0000256" key="7">
    <source>
        <dbReference type="ARBA" id="ARBA00024735"/>
    </source>
</evidence>
<organism evidence="12 13">
    <name type="scientific">Hymenobacter rigui</name>
    <dbReference type="NCBI Taxonomy" id="334424"/>
    <lineage>
        <taxon>Bacteria</taxon>
        <taxon>Pseudomonadati</taxon>
        <taxon>Bacteroidota</taxon>
        <taxon>Cytophagia</taxon>
        <taxon>Cytophagales</taxon>
        <taxon>Hymenobacteraceae</taxon>
        <taxon>Hymenobacter</taxon>
    </lineage>
</organism>
<accession>A0A428KTG6</accession>
<dbReference type="SUPFAM" id="SSF46894">
    <property type="entry name" value="C-terminal effector domain of the bipartite response regulators"/>
    <property type="match status" value="1"/>
</dbReference>
<dbReference type="SMART" id="SM00448">
    <property type="entry name" value="REC"/>
    <property type="match status" value="1"/>
</dbReference>
<feature type="domain" description="Response regulatory" evidence="10">
    <location>
        <begin position="3"/>
        <end position="117"/>
    </location>
</feature>
<feature type="DNA-binding region" description="OmpR/PhoB-type" evidence="9">
    <location>
        <begin position="131"/>
        <end position="230"/>
    </location>
</feature>
<dbReference type="EMBL" id="RWIT01000002">
    <property type="protein sequence ID" value="RSK49906.1"/>
    <property type="molecule type" value="Genomic_DNA"/>
</dbReference>
<protein>
    <recommendedName>
        <fullName evidence="1">Phosphate regulon transcriptional regulatory protein PhoB</fullName>
    </recommendedName>
</protein>
<evidence type="ECO:0000256" key="4">
    <source>
        <dbReference type="ARBA" id="ARBA00023015"/>
    </source>
</evidence>
<dbReference type="InterPro" id="IPR001789">
    <property type="entry name" value="Sig_transdc_resp-reg_receiver"/>
</dbReference>
<dbReference type="PANTHER" id="PTHR48111:SF1">
    <property type="entry name" value="TWO-COMPONENT RESPONSE REGULATOR ORR33"/>
    <property type="match status" value="1"/>
</dbReference>
<dbReference type="PROSITE" id="PS50110">
    <property type="entry name" value="RESPONSE_REGULATORY"/>
    <property type="match status" value="1"/>
</dbReference>